<evidence type="ECO:0000313" key="14">
    <source>
        <dbReference type="Proteomes" id="UP001143480"/>
    </source>
</evidence>
<reference evidence="13" key="2">
    <citation type="submission" date="2023-01" db="EMBL/GenBank/DDBJ databases">
        <authorList>
            <person name="Sun Q."/>
            <person name="Evtushenko L."/>
        </authorList>
    </citation>
    <scope>NUCLEOTIDE SEQUENCE</scope>
    <source>
        <strain evidence="13">VKM Ac-1321</strain>
    </source>
</reference>
<sequence>MSTVIFGRPPRQQGPQLPRGELLLESPPELPENLPGGAGRLLMLLPMVAGAGAMAFMYAGRGGGMMTYVTGAIFAVSMLGMGVGSMAAAGGGNSKAEIDAERRDYMRYLAQVRRQARRAAAQQRAALAWLYPPPDALWSIAASRRMWERRSTDDDFGQVRVAVGPQKLAVKLVTPETKPLADLEPMSAIGLRRFVRAHSIVPNLPIAVSLRAFGRVVLQGDRPTTTALARALVGQLVTFQAPEELVIAVVAAPERQGEWQWVKWLPHAQNPRQVDGAGPVRLVASTLAEMEEMLADELAGRPRHRSEAKPLTTAAHVLVVLDGGEVAPTCQLLGPGLQGTTVLDLSGMVPRDAGKWLLHLTVSPGSAHVSQGTKSTSLGTPDAMTIQQAEGLARQLSAYRLSQQATADEPLARTMELPDLLGLGDAANIDTRINWRPRPLREQLRVPLGPGPDGSVVELDFKESALEGMGPHGLVVGATGAGKSELLRTIVSALAVNHSSEDLNFVLIDYKGGATFASMEALPHTSAVITNLKNDLPRVDRMQEAIRGELVRRQELLLSAGNFVNRHEYEKARKAGAPLNPLPSLMVICDEFSELLQDKPDFIDLFLQIGRIGRSVGVHLMLASQRLEEGKLRGLDTFLSYRIGLRTFTPIESRIVLGVPDAFDLPNPPGHGYLKDSSTMLRFRAAYVSGPYREVTKTRAAQVQVQQRVVPYGVGRVAVPELPKTVEPEQPEQAEGKQITMLDVMISKLQGQGPAAHQVWLPPLAESSTLDMLLPALSADPARGLTPAGWNGNGRLIAAVGIVDRPFEQRRDPMGLSLDGAGGHVVVVGGPQAGKSTLVRSLIASLALTHTPLEAQFFCIDLGGGTLRSLEGLPHTSGVAGRRDTESIRRTVAEVAALLDEREARFTAHAIDSMAAYRARRASGAVTDDPFGDVFLVVDGWGLFRDEHEELLPVVNQVAARGLGFGVHVVLTATRWAEVRSNLRDLIGTKIELKLGDHNESEIDRRAANNVPKVPGRGLTHDKLHFLSALPRIDGQQRPGDLSDGVADMVQRIAEAWPGAPAPKVRLLPRLLPAADLARIADPAQPGIPIGLNETHLAPVHLNFDVDPHLIVFGDSGSGRTNLLRLIGQSLVARHSPDQVKFVIGDFSRGLLGAFPNEYVLAYSPSSQALTETLNSVRQAITNRLPGADVTPEQLRRRSWWKGPEVFVLIDDYDRVAGVGGNPVAALVDLLPQARDVGLHLIVARRTGGAARALFEPVIQRLREINAPGLQMSGNREEGVLFGNLRPSQQPPGRGFLVRNTDQVELIQTAWVDPV</sequence>
<organism evidence="13 14">
    <name type="scientific">Dactylosporangium matsuzakiense</name>
    <dbReference type="NCBI Taxonomy" id="53360"/>
    <lineage>
        <taxon>Bacteria</taxon>
        <taxon>Bacillati</taxon>
        <taxon>Actinomycetota</taxon>
        <taxon>Actinomycetes</taxon>
        <taxon>Micromonosporales</taxon>
        <taxon>Micromonosporaceae</taxon>
        <taxon>Dactylosporangium</taxon>
    </lineage>
</organism>
<dbReference type="InterPro" id="IPR023836">
    <property type="entry name" value="EccCa-like_Actinobacteria"/>
</dbReference>
<comment type="caution">
    <text evidence="13">The sequence shown here is derived from an EMBL/GenBank/DDBJ whole genome shotgun (WGS) entry which is preliminary data.</text>
</comment>
<keyword evidence="5 9" id="KW-0547">Nucleotide-binding</keyword>
<evidence type="ECO:0000259" key="12">
    <source>
        <dbReference type="PROSITE" id="PS50901"/>
    </source>
</evidence>
<keyword evidence="6 9" id="KW-0067">ATP-binding</keyword>
<dbReference type="GO" id="GO:0005524">
    <property type="term" value="F:ATP binding"/>
    <property type="evidence" value="ECO:0007669"/>
    <property type="project" value="UniProtKB-UniRule"/>
</dbReference>
<keyword evidence="14" id="KW-1185">Reference proteome</keyword>
<feature type="transmembrane region" description="Helical" evidence="11">
    <location>
        <begin position="66"/>
        <end position="89"/>
    </location>
</feature>
<feature type="compositionally biased region" description="Low complexity" evidence="10">
    <location>
        <begin position="7"/>
        <end position="21"/>
    </location>
</feature>
<dbReference type="Proteomes" id="UP001143480">
    <property type="component" value="Unassembled WGS sequence"/>
</dbReference>
<evidence type="ECO:0000256" key="6">
    <source>
        <dbReference type="ARBA" id="ARBA00022840"/>
    </source>
</evidence>
<accession>A0A9W6KGT3</accession>
<dbReference type="InterPro" id="IPR002543">
    <property type="entry name" value="FtsK_dom"/>
</dbReference>
<feature type="domain" description="FtsK" evidence="12">
    <location>
        <begin position="811"/>
        <end position="1002"/>
    </location>
</feature>
<dbReference type="GO" id="GO:0003677">
    <property type="term" value="F:DNA binding"/>
    <property type="evidence" value="ECO:0007669"/>
    <property type="project" value="InterPro"/>
</dbReference>
<dbReference type="EMBL" id="BSFP01000012">
    <property type="protein sequence ID" value="GLL00933.1"/>
    <property type="molecule type" value="Genomic_DNA"/>
</dbReference>
<evidence type="ECO:0000256" key="5">
    <source>
        <dbReference type="ARBA" id="ARBA00022741"/>
    </source>
</evidence>
<keyword evidence="3 11" id="KW-0812">Transmembrane</keyword>
<gene>
    <name evidence="13" type="primary">ftsK_1</name>
    <name evidence="13" type="ORF">GCM10017581_026740</name>
</gene>
<dbReference type="RefSeq" id="WP_261958749.1">
    <property type="nucleotide sequence ID" value="NZ_BAAAXA010000001.1"/>
</dbReference>
<protein>
    <submittedName>
        <fullName evidence="13">Type VII secretion protein EccC</fullName>
    </submittedName>
</protein>
<evidence type="ECO:0000256" key="7">
    <source>
        <dbReference type="ARBA" id="ARBA00022989"/>
    </source>
</evidence>
<keyword evidence="8 11" id="KW-0472">Membrane</keyword>
<dbReference type="InterPro" id="IPR027417">
    <property type="entry name" value="P-loop_NTPase"/>
</dbReference>
<dbReference type="Pfam" id="PF01580">
    <property type="entry name" value="FtsK_SpoIIIE"/>
    <property type="match status" value="3"/>
</dbReference>
<evidence type="ECO:0000256" key="2">
    <source>
        <dbReference type="ARBA" id="ARBA00022475"/>
    </source>
</evidence>
<feature type="domain" description="FtsK" evidence="12">
    <location>
        <begin position="454"/>
        <end position="654"/>
    </location>
</feature>
<dbReference type="InterPro" id="IPR050206">
    <property type="entry name" value="FtsK/SpoIIIE/SftA"/>
</dbReference>
<keyword evidence="7 11" id="KW-1133">Transmembrane helix</keyword>
<comment type="subcellular location">
    <subcellularLocation>
        <location evidence="1">Cell membrane</location>
        <topology evidence="1">Multi-pass membrane protein</topology>
    </subcellularLocation>
</comment>
<keyword evidence="2" id="KW-1003">Cell membrane</keyword>
<feature type="binding site" evidence="9">
    <location>
        <begin position="829"/>
        <end position="836"/>
    </location>
    <ligand>
        <name>ATP</name>
        <dbReference type="ChEBI" id="CHEBI:30616"/>
    </ligand>
</feature>
<dbReference type="SMART" id="SM00382">
    <property type="entry name" value="AAA"/>
    <property type="match status" value="3"/>
</dbReference>
<evidence type="ECO:0000256" key="4">
    <source>
        <dbReference type="ARBA" id="ARBA00022737"/>
    </source>
</evidence>
<dbReference type="InterPro" id="IPR003593">
    <property type="entry name" value="AAA+_ATPase"/>
</dbReference>
<dbReference type="InterPro" id="IPR023837">
    <property type="entry name" value="EccCb-like_Actinobacteria"/>
</dbReference>
<evidence type="ECO:0000256" key="1">
    <source>
        <dbReference type="ARBA" id="ARBA00004651"/>
    </source>
</evidence>
<evidence type="ECO:0000256" key="9">
    <source>
        <dbReference type="PROSITE-ProRule" id="PRU00289"/>
    </source>
</evidence>
<evidence type="ECO:0000313" key="13">
    <source>
        <dbReference type="EMBL" id="GLL00933.1"/>
    </source>
</evidence>
<reference evidence="13" key="1">
    <citation type="journal article" date="2014" name="Int. J. Syst. Evol. Microbiol.">
        <title>Complete genome sequence of Corynebacterium casei LMG S-19264T (=DSM 44701T), isolated from a smear-ripened cheese.</title>
        <authorList>
            <consortium name="US DOE Joint Genome Institute (JGI-PGF)"/>
            <person name="Walter F."/>
            <person name="Albersmeier A."/>
            <person name="Kalinowski J."/>
            <person name="Ruckert C."/>
        </authorList>
    </citation>
    <scope>NUCLEOTIDE SEQUENCE</scope>
    <source>
        <strain evidence="13">VKM Ac-1321</strain>
    </source>
</reference>
<dbReference type="PROSITE" id="PS50901">
    <property type="entry name" value="FTSK"/>
    <property type="match status" value="3"/>
</dbReference>
<dbReference type="NCBIfam" id="TIGR03924">
    <property type="entry name" value="T7SS_EccC_a"/>
    <property type="match status" value="1"/>
</dbReference>
<evidence type="ECO:0000256" key="10">
    <source>
        <dbReference type="SAM" id="MobiDB-lite"/>
    </source>
</evidence>
<feature type="region of interest" description="Disordered" evidence="10">
    <location>
        <begin position="1"/>
        <end position="21"/>
    </location>
</feature>
<dbReference type="NCBIfam" id="TIGR03925">
    <property type="entry name" value="T7SS_EccC_b"/>
    <property type="match status" value="1"/>
</dbReference>
<evidence type="ECO:0000256" key="8">
    <source>
        <dbReference type="ARBA" id="ARBA00023136"/>
    </source>
</evidence>
<dbReference type="Gene3D" id="3.40.50.300">
    <property type="entry name" value="P-loop containing nucleotide triphosphate hydrolases"/>
    <property type="match status" value="3"/>
</dbReference>
<dbReference type="PANTHER" id="PTHR22683">
    <property type="entry name" value="SPORULATION PROTEIN RELATED"/>
    <property type="match status" value="1"/>
</dbReference>
<evidence type="ECO:0000256" key="11">
    <source>
        <dbReference type="SAM" id="Phobius"/>
    </source>
</evidence>
<feature type="binding site" evidence="9">
    <location>
        <begin position="1114"/>
        <end position="1121"/>
    </location>
    <ligand>
        <name>ATP</name>
        <dbReference type="ChEBI" id="CHEBI:30616"/>
    </ligand>
</feature>
<feature type="binding site" evidence="9">
    <location>
        <begin position="477"/>
        <end position="484"/>
    </location>
    <ligand>
        <name>ATP</name>
        <dbReference type="ChEBI" id="CHEBI:30616"/>
    </ligand>
</feature>
<feature type="domain" description="FtsK" evidence="12">
    <location>
        <begin position="1097"/>
        <end position="1281"/>
    </location>
</feature>
<dbReference type="GO" id="GO:0005886">
    <property type="term" value="C:plasma membrane"/>
    <property type="evidence" value="ECO:0007669"/>
    <property type="project" value="UniProtKB-SubCell"/>
</dbReference>
<proteinExistence type="predicted"/>
<evidence type="ECO:0000256" key="3">
    <source>
        <dbReference type="ARBA" id="ARBA00022692"/>
    </source>
</evidence>
<keyword evidence="4" id="KW-0677">Repeat</keyword>
<dbReference type="PANTHER" id="PTHR22683:SF1">
    <property type="entry name" value="TYPE VII SECRETION SYSTEM PROTEIN ESSC"/>
    <property type="match status" value="1"/>
</dbReference>
<name>A0A9W6KGT3_9ACTN</name>
<dbReference type="SUPFAM" id="SSF52540">
    <property type="entry name" value="P-loop containing nucleoside triphosphate hydrolases"/>
    <property type="match status" value="3"/>
</dbReference>
<feature type="transmembrane region" description="Helical" evidence="11">
    <location>
        <begin position="41"/>
        <end position="59"/>
    </location>
</feature>